<dbReference type="RefSeq" id="WP_229339544.1">
    <property type="nucleotide sequence ID" value="NZ_JAINUL010000001.1"/>
</dbReference>
<keyword evidence="4" id="KW-1185">Reference proteome</keyword>
<gene>
    <name evidence="3" type="ORF">K7B10_25610</name>
</gene>
<dbReference type="InterPro" id="IPR025349">
    <property type="entry name" value="DUF4253"/>
</dbReference>
<protein>
    <submittedName>
        <fullName evidence="3">DUF4253 domain-containing protein</fullName>
    </submittedName>
</protein>
<dbReference type="EMBL" id="JAINUL010000001">
    <property type="protein sequence ID" value="MCC0098088.1"/>
    <property type="molecule type" value="Genomic_DNA"/>
</dbReference>
<proteinExistence type="predicted"/>
<evidence type="ECO:0000259" key="2">
    <source>
        <dbReference type="Pfam" id="PF14062"/>
    </source>
</evidence>
<comment type="caution">
    <text evidence="3">The sequence shown here is derived from an EMBL/GenBank/DDBJ whole genome shotgun (WGS) entry which is preliminary data.</text>
</comment>
<dbReference type="Proteomes" id="UP001520654">
    <property type="component" value="Unassembled WGS sequence"/>
</dbReference>
<sequence length="288" mass="31017">MTTPPKNQNALSPLAEDPQGRALGLDLPPGTIVDGPAGRTPLWSRARREPLLWVSDEPVGVGVLAACRSRLARTGAGLQAVLLQERRGLEEWWNRGELCPGSMSDPDDHHVEPVLREFWAGVVPDPEEGEGPDGAGLMAPFGRDWPGLAEHRTPREDPEAVALALADELIRDGVLPGPRLALVPAARGADVPTAMGWQGAANHENDTALLTTVMRSWEERFGARVIALGFDEVHLSVAAPLPTRVAALPVAAEHFAFCPDNVWQGSGSVRAYADEAVTGAEHWAFWWD</sequence>
<reference evidence="3 4" key="1">
    <citation type="submission" date="2021-08" db="EMBL/GenBank/DDBJ databases">
        <title>Genomic Architecture of Streptomyces flavotricini NGL1 and Streptomyces erythrochromogenes HMS4 With Differential Plant Beneficial attributes and laccase production capabilities.</title>
        <authorList>
            <person name="Salwan R."/>
            <person name="Kaur R."/>
            <person name="Sharma V."/>
        </authorList>
    </citation>
    <scope>NUCLEOTIDE SEQUENCE [LARGE SCALE GENOMIC DNA]</scope>
    <source>
        <strain evidence="3 4">NGL1</strain>
    </source>
</reference>
<accession>A0ABS8EAP4</accession>
<feature type="region of interest" description="Disordered" evidence="1">
    <location>
        <begin position="1"/>
        <end position="38"/>
    </location>
</feature>
<evidence type="ECO:0000313" key="3">
    <source>
        <dbReference type="EMBL" id="MCC0098088.1"/>
    </source>
</evidence>
<evidence type="ECO:0000313" key="4">
    <source>
        <dbReference type="Proteomes" id="UP001520654"/>
    </source>
</evidence>
<feature type="compositionally biased region" description="Polar residues" evidence="1">
    <location>
        <begin position="1"/>
        <end position="11"/>
    </location>
</feature>
<feature type="domain" description="DUF4253" evidence="2">
    <location>
        <begin position="179"/>
        <end position="288"/>
    </location>
</feature>
<dbReference type="Pfam" id="PF14062">
    <property type="entry name" value="DUF4253"/>
    <property type="match status" value="1"/>
</dbReference>
<name>A0ABS8EAP4_9ACTN</name>
<organism evidence="3 4">
    <name type="scientific">Streptomyces flavotricini</name>
    <dbReference type="NCBI Taxonomy" id="66888"/>
    <lineage>
        <taxon>Bacteria</taxon>
        <taxon>Bacillati</taxon>
        <taxon>Actinomycetota</taxon>
        <taxon>Actinomycetes</taxon>
        <taxon>Kitasatosporales</taxon>
        <taxon>Streptomycetaceae</taxon>
        <taxon>Streptomyces</taxon>
    </lineage>
</organism>
<evidence type="ECO:0000256" key="1">
    <source>
        <dbReference type="SAM" id="MobiDB-lite"/>
    </source>
</evidence>